<dbReference type="EMBL" id="SSTE01020484">
    <property type="protein sequence ID" value="KAA0034359.1"/>
    <property type="molecule type" value="Genomic_DNA"/>
</dbReference>
<gene>
    <name evidence="2" type="ORF">E5676_scaffold35G00530</name>
    <name evidence="1" type="ORF">E6C27_scaffold65G003630</name>
</gene>
<dbReference type="Proteomes" id="UP000321947">
    <property type="component" value="Unassembled WGS sequence"/>
</dbReference>
<proteinExistence type="predicted"/>
<dbReference type="AlphaFoldDB" id="A0A5A7SZ24"/>
<evidence type="ECO:0000313" key="3">
    <source>
        <dbReference type="Proteomes" id="UP000321393"/>
    </source>
</evidence>
<sequence>MEDSMHEEEMVEVSPIVELSLNSVVGLTAPGTFKVKGTAEDREIVIMVDCGATHNFISLKLVESLNLPMAETTNCGVIMGSGKAMQGRGMCKGIAVGLPVLTIVEDLLPLELGNLDTVLSGCGSKAP</sequence>
<organism evidence="1 3">
    <name type="scientific">Cucumis melo var. makuwa</name>
    <name type="common">Oriental melon</name>
    <dbReference type="NCBI Taxonomy" id="1194695"/>
    <lineage>
        <taxon>Eukaryota</taxon>
        <taxon>Viridiplantae</taxon>
        <taxon>Streptophyta</taxon>
        <taxon>Embryophyta</taxon>
        <taxon>Tracheophyta</taxon>
        <taxon>Spermatophyta</taxon>
        <taxon>Magnoliopsida</taxon>
        <taxon>eudicotyledons</taxon>
        <taxon>Gunneridae</taxon>
        <taxon>Pentapetalae</taxon>
        <taxon>rosids</taxon>
        <taxon>fabids</taxon>
        <taxon>Cucurbitales</taxon>
        <taxon>Cucurbitaceae</taxon>
        <taxon>Benincaseae</taxon>
        <taxon>Cucumis</taxon>
    </lineage>
</organism>
<dbReference type="Gene3D" id="2.40.70.10">
    <property type="entry name" value="Acid Proteases"/>
    <property type="match status" value="1"/>
</dbReference>
<evidence type="ECO:0000313" key="4">
    <source>
        <dbReference type="Proteomes" id="UP000321947"/>
    </source>
</evidence>
<dbReference type="CDD" id="cd00303">
    <property type="entry name" value="retropepsin_like"/>
    <property type="match status" value="1"/>
</dbReference>
<dbReference type="OrthoDB" id="1934862at2759"/>
<comment type="caution">
    <text evidence="1">The sequence shown here is derived from an EMBL/GenBank/DDBJ whole genome shotgun (WGS) entry which is preliminary data.</text>
</comment>
<dbReference type="Pfam" id="PF08284">
    <property type="entry name" value="RVP_2"/>
    <property type="match status" value="1"/>
</dbReference>
<accession>A0A5A7SZ24</accession>
<dbReference type="Proteomes" id="UP000321393">
    <property type="component" value="Unassembled WGS sequence"/>
</dbReference>
<protein>
    <submittedName>
        <fullName evidence="1">Gypsy/ty3 element polyprotein</fullName>
    </submittedName>
</protein>
<dbReference type="SUPFAM" id="SSF50630">
    <property type="entry name" value="Acid proteases"/>
    <property type="match status" value="1"/>
</dbReference>
<name>A0A5A7SZ24_CUCMM</name>
<evidence type="ECO:0000313" key="2">
    <source>
        <dbReference type="EMBL" id="TYK15560.1"/>
    </source>
</evidence>
<dbReference type="EMBL" id="SSTD01008475">
    <property type="protein sequence ID" value="TYK15560.1"/>
    <property type="molecule type" value="Genomic_DNA"/>
</dbReference>
<reference evidence="3 4" key="1">
    <citation type="submission" date="2019-08" db="EMBL/GenBank/DDBJ databases">
        <title>Draft genome sequences of two oriental melons (Cucumis melo L. var makuwa).</title>
        <authorList>
            <person name="Kwon S.-Y."/>
        </authorList>
    </citation>
    <scope>NUCLEOTIDE SEQUENCE [LARGE SCALE GENOMIC DNA]</scope>
    <source>
        <strain evidence="4">cv. Chang Bougi</strain>
        <strain evidence="3">cv. SW 3</strain>
        <tissue evidence="1">Leaf</tissue>
    </source>
</reference>
<evidence type="ECO:0000313" key="1">
    <source>
        <dbReference type="EMBL" id="KAA0034359.1"/>
    </source>
</evidence>
<dbReference type="InterPro" id="IPR021109">
    <property type="entry name" value="Peptidase_aspartic_dom_sf"/>
</dbReference>